<name>A0ABP7A4Q4_9ACTN</name>
<sequence>MDGAVWRDEWGHRFAVIGDVGGQRDALRGELARLGADPETGDLPHDLVVIQVGDLVHRGPDSAGVIALVDRYLHTQPGQWIQLVGNHEARYLAAPSFDWPERLDDESVATLRGWWADGLLLVAADLHDIGGEDILITHAGLTEGYWRRVLGAPADVGRVAQLLNAMIGSRDELLFRPGQMLGGGRPNLAAGPLWASATTELMPGWLEAWLPFSQVHGHSSLYDWAQDRFLVDRAIAGRTRLDLAARHAVTTLDRGRIVGIDPGHGATAVASWRSWEPGLG</sequence>
<dbReference type="Proteomes" id="UP001501490">
    <property type="component" value="Unassembled WGS sequence"/>
</dbReference>
<gene>
    <name evidence="2" type="ORF">GCM10022236_29070</name>
</gene>
<dbReference type="Pfam" id="PF00149">
    <property type="entry name" value="Metallophos"/>
    <property type="match status" value="1"/>
</dbReference>
<dbReference type="PANTHER" id="PTHR42850">
    <property type="entry name" value="METALLOPHOSPHOESTERASE"/>
    <property type="match status" value="1"/>
</dbReference>
<dbReference type="InterPro" id="IPR029052">
    <property type="entry name" value="Metallo-depent_PP-like"/>
</dbReference>
<organism evidence="2 3">
    <name type="scientific">Microlunatus ginsengisoli</name>
    <dbReference type="NCBI Taxonomy" id="363863"/>
    <lineage>
        <taxon>Bacteria</taxon>
        <taxon>Bacillati</taxon>
        <taxon>Actinomycetota</taxon>
        <taxon>Actinomycetes</taxon>
        <taxon>Propionibacteriales</taxon>
        <taxon>Propionibacteriaceae</taxon>
        <taxon>Microlunatus</taxon>
    </lineage>
</organism>
<dbReference type="Gene3D" id="3.60.21.10">
    <property type="match status" value="1"/>
</dbReference>
<protein>
    <recommendedName>
        <fullName evidence="1">Calcineurin-like phosphoesterase domain-containing protein</fullName>
    </recommendedName>
</protein>
<dbReference type="EMBL" id="BAABAB010000021">
    <property type="protein sequence ID" value="GAA3624947.1"/>
    <property type="molecule type" value="Genomic_DNA"/>
</dbReference>
<proteinExistence type="predicted"/>
<dbReference type="SUPFAM" id="SSF56300">
    <property type="entry name" value="Metallo-dependent phosphatases"/>
    <property type="match status" value="1"/>
</dbReference>
<dbReference type="PANTHER" id="PTHR42850:SF4">
    <property type="entry name" value="ZINC-DEPENDENT ENDOPOLYPHOSPHATASE"/>
    <property type="match status" value="1"/>
</dbReference>
<evidence type="ECO:0000313" key="3">
    <source>
        <dbReference type="Proteomes" id="UP001501490"/>
    </source>
</evidence>
<feature type="domain" description="Calcineurin-like phosphoesterase" evidence="1">
    <location>
        <begin position="13"/>
        <end position="149"/>
    </location>
</feature>
<keyword evidence="3" id="KW-1185">Reference proteome</keyword>
<dbReference type="RefSeq" id="WP_344805739.1">
    <property type="nucleotide sequence ID" value="NZ_BAABAB010000021.1"/>
</dbReference>
<accession>A0ABP7A4Q4</accession>
<dbReference type="InterPro" id="IPR004843">
    <property type="entry name" value="Calcineurin-like_PHP"/>
</dbReference>
<comment type="caution">
    <text evidence="2">The sequence shown here is derived from an EMBL/GenBank/DDBJ whole genome shotgun (WGS) entry which is preliminary data.</text>
</comment>
<evidence type="ECO:0000313" key="2">
    <source>
        <dbReference type="EMBL" id="GAA3624947.1"/>
    </source>
</evidence>
<evidence type="ECO:0000259" key="1">
    <source>
        <dbReference type="Pfam" id="PF00149"/>
    </source>
</evidence>
<dbReference type="InterPro" id="IPR050126">
    <property type="entry name" value="Ap4A_hydrolase"/>
</dbReference>
<reference evidence="3" key="1">
    <citation type="journal article" date="2019" name="Int. J. Syst. Evol. Microbiol.">
        <title>The Global Catalogue of Microorganisms (GCM) 10K type strain sequencing project: providing services to taxonomists for standard genome sequencing and annotation.</title>
        <authorList>
            <consortium name="The Broad Institute Genomics Platform"/>
            <consortium name="The Broad Institute Genome Sequencing Center for Infectious Disease"/>
            <person name="Wu L."/>
            <person name="Ma J."/>
        </authorList>
    </citation>
    <scope>NUCLEOTIDE SEQUENCE [LARGE SCALE GENOMIC DNA]</scope>
    <source>
        <strain evidence="3">JCM 16929</strain>
    </source>
</reference>